<dbReference type="Pfam" id="PF03960">
    <property type="entry name" value="ArsC"/>
    <property type="match status" value="1"/>
</dbReference>
<evidence type="ECO:0000256" key="2">
    <source>
        <dbReference type="ARBA" id="ARBA00023002"/>
    </source>
</evidence>
<comment type="similarity">
    <text evidence="1 3">Belongs to the ArsC family.</text>
</comment>
<dbReference type="Proteomes" id="UP000320735">
    <property type="component" value="Unassembled WGS sequence"/>
</dbReference>
<dbReference type="GO" id="GO:0008794">
    <property type="term" value="F:arsenate reductase (glutaredoxin) activity"/>
    <property type="evidence" value="ECO:0007669"/>
    <property type="project" value="UniProtKB-EC"/>
</dbReference>
<keyword evidence="5" id="KW-1185">Reference proteome</keyword>
<dbReference type="InterPro" id="IPR036249">
    <property type="entry name" value="Thioredoxin-like_sf"/>
</dbReference>
<evidence type="ECO:0000313" key="5">
    <source>
        <dbReference type="Proteomes" id="UP000320735"/>
    </source>
</evidence>
<dbReference type="EC" id="1.20.4.1" evidence="4"/>
<dbReference type="InterPro" id="IPR006660">
    <property type="entry name" value="Arsenate_reductase-like"/>
</dbReference>
<dbReference type="Gene3D" id="3.40.30.10">
    <property type="entry name" value="Glutaredoxin"/>
    <property type="match status" value="1"/>
</dbReference>
<keyword evidence="2 4" id="KW-0560">Oxidoreductase</keyword>
<evidence type="ECO:0000313" key="4">
    <source>
        <dbReference type="EMBL" id="TWU13232.1"/>
    </source>
</evidence>
<dbReference type="SUPFAM" id="SSF52833">
    <property type="entry name" value="Thioredoxin-like"/>
    <property type="match status" value="1"/>
</dbReference>
<dbReference type="AlphaFoldDB" id="A0A5C6BNF3"/>
<dbReference type="PANTHER" id="PTHR30041:SF4">
    <property type="entry name" value="ARSENATE REDUCTASE"/>
    <property type="match status" value="1"/>
</dbReference>
<gene>
    <name evidence="4" type="primary">arsC</name>
    <name evidence="4" type="ORF">CA54_20640</name>
</gene>
<dbReference type="PROSITE" id="PS51353">
    <property type="entry name" value="ARSC"/>
    <property type="match status" value="1"/>
</dbReference>
<protein>
    <submittedName>
        <fullName evidence="4">Arsenate reductase</fullName>
        <ecNumber evidence="4">1.20.4.1</ecNumber>
    </submittedName>
</protein>
<name>A0A5C6BNF3_9PLAN</name>
<reference evidence="4 5" key="1">
    <citation type="submission" date="2019-02" db="EMBL/GenBank/DDBJ databases">
        <title>Deep-cultivation of Planctomycetes and their phenomic and genomic characterization uncovers novel biology.</title>
        <authorList>
            <person name="Wiegand S."/>
            <person name="Jogler M."/>
            <person name="Boedeker C."/>
            <person name="Pinto D."/>
            <person name="Vollmers J."/>
            <person name="Rivas-Marin E."/>
            <person name="Kohn T."/>
            <person name="Peeters S.H."/>
            <person name="Heuer A."/>
            <person name="Rast P."/>
            <person name="Oberbeckmann S."/>
            <person name="Bunk B."/>
            <person name="Jeske O."/>
            <person name="Meyerdierks A."/>
            <person name="Storesund J.E."/>
            <person name="Kallscheuer N."/>
            <person name="Luecker S."/>
            <person name="Lage O.M."/>
            <person name="Pohl T."/>
            <person name="Merkel B.J."/>
            <person name="Hornburger P."/>
            <person name="Mueller R.-W."/>
            <person name="Bruemmer F."/>
            <person name="Labrenz M."/>
            <person name="Spormann A.M."/>
            <person name="Op Den Camp H."/>
            <person name="Overmann J."/>
            <person name="Amann R."/>
            <person name="Jetten M.S.M."/>
            <person name="Mascher T."/>
            <person name="Medema M.H."/>
            <person name="Devos D.P."/>
            <person name="Kaster A.-K."/>
            <person name="Ovreas L."/>
            <person name="Rohde M."/>
            <person name="Galperin M.Y."/>
            <person name="Jogler C."/>
        </authorList>
    </citation>
    <scope>NUCLEOTIDE SEQUENCE [LARGE SCALE GENOMIC DNA]</scope>
    <source>
        <strain evidence="4 5">CA54</strain>
    </source>
</reference>
<dbReference type="PANTHER" id="PTHR30041">
    <property type="entry name" value="ARSENATE REDUCTASE"/>
    <property type="match status" value="1"/>
</dbReference>
<evidence type="ECO:0000256" key="1">
    <source>
        <dbReference type="ARBA" id="ARBA00007198"/>
    </source>
</evidence>
<proteinExistence type="inferred from homology"/>
<dbReference type="NCBIfam" id="TIGR00014">
    <property type="entry name" value="arsC"/>
    <property type="match status" value="1"/>
</dbReference>
<dbReference type="CDD" id="cd03034">
    <property type="entry name" value="ArsC_ArsC"/>
    <property type="match status" value="1"/>
</dbReference>
<organism evidence="4 5">
    <name type="scientific">Symmachiella macrocystis</name>
    <dbReference type="NCBI Taxonomy" id="2527985"/>
    <lineage>
        <taxon>Bacteria</taxon>
        <taxon>Pseudomonadati</taxon>
        <taxon>Planctomycetota</taxon>
        <taxon>Planctomycetia</taxon>
        <taxon>Planctomycetales</taxon>
        <taxon>Planctomycetaceae</taxon>
        <taxon>Symmachiella</taxon>
    </lineage>
</organism>
<sequence length="143" mass="16171">MRRLKKPLDHAITSTMYTQNTSPTSYDTMKIYHNPRCSKSRQTLQLIRDAGIEPDVVEYLKTPPTTDELDAILKKLGIEPSALFRTGEAIYKELGLKGRELSREEAIALLVEHPQLIERPIVVKGRQAILGRPPENVQALLPQ</sequence>
<dbReference type="EMBL" id="SJPP01000001">
    <property type="protein sequence ID" value="TWU13232.1"/>
    <property type="molecule type" value="Genomic_DNA"/>
</dbReference>
<evidence type="ECO:0000256" key="3">
    <source>
        <dbReference type="PROSITE-ProRule" id="PRU01282"/>
    </source>
</evidence>
<dbReference type="InterPro" id="IPR006659">
    <property type="entry name" value="Arsenate_reductase"/>
</dbReference>
<comment type="caution">
    <text evidence="4">The sequence shown here is derived from an EMBL/GenBank/DDBJ whole genome shotgun (WGS) entry which is preliminary data.</text>
</comment>
<accession>A0A5C6BNF3</accession>